<evidence type="ECO:0000256" key="3">
    <source>
        <dbReference type="ARBA" id="ARBA00022989"/>
    </source>
</evidence>
<accession>A0AAU8MUK9</accession>
<evidence type="ECO:0000256" key="1">
    <source>
        <dbReference type="ARBA" id="ARBA00004141"/>
    </source>
</evidence>
<feature type="transmembrane region" description="Helical" evidence="5">
    <location>
        <begin position="20"/>
        <end position="37"/>
    </location>
</feature>
<feature type="transmembrane region" description="Helical" evidence="5">
    <location>
        <begin position="88"/>
        <end position="108"/>
    </location>
</feature>
<dbReference type="Pfam" id="PF07681">
    <property type="entry name" value="DoxX"/>
    <property type="match status" value="1"/>
</dbReference>
<gene>
    <name evidence="6" type="ORF">ABU614_00850</name>
</gene>
<dbReference type="EMBL" id="CP159925">
    <property type="protein sequence ID" value="XCO75378.1"/>
    <property type="molecule type" value="Genomic_DNA"/>
</dbReference>
<feature type="transmembrane region" description="Helical" evidence="5">
    <location>
        <begin position="57"/>
        <end position="81"/>
    </location>
</feature>
<reference evidence="6" key="1">
    <citation type="submission" date="2024-06" db="EMBL/GenBank/DDBJ databases">
        <authorList>
            <person name="Li S."/>
        </authorList>
    </citation>
    <scope>NUCLEOTIDE SEQUENCE</scope>
    <source>
        <strain evidence="6">SR10</strain>
    </source>
</reference>
<keyword evidence="4 5" id="KW-0472">Membrane</keyword>
<keyword evidence="2 5" id="KW-0812">Transmembrane</keyword>
<dbReference type="InterPro" id="IPR032808">
    <property type="entry name" value="DoxX"/>
</dbReference>
<name>A0AAU8MUK9_9GAMM</name>
<evidence type="ECO:0000256" key="5">
    <source>
        <dbReference type="SAM" id="Phobius"/>
    </source>
</evidence>
<comment type="subcellular location">
    <subcellularLocation>
        <location evidence="1">Membrane</location>
        <topology evidence="1">Multi-pass membrane protein</topology>
    </subcellularLocation>
</comment>
<evidence type="ECO:0000313" key="6">
    <source>
        <dbReference type="EMBL" id="XCO75378.1"/>
    </source>
</evidence>
<organism evidence="6">
    <name type="scientific">Lysobacter firmicutimachus</name>
    <dbReference type="NCBI Taxonomy" id="1792846"/>
    <lineage>
        <taxon>Bacteria</taxon>
        <taxon>Pseudomonadati</taxon>
        <taxon>Pseudomonadota</taxon>
        <taxon>Gammaproteobacteria</taxon>
        <taxon>Lysobacterales</taxon>
        <taxon>Lysobacteraceae</taxon>
        <taxon>Lysobacter</taxon>
    </lineage>
</organism>
<protein>
    <submittedName>
        <fullName evidence="6">DoxX family protein</fullName>
    </submittedName>
</protein>
<evidence type="ECO:0000256" key="2">
    <source>
        <dbReference type="ARBA" id="ARBA00022692"/>
    </source>
</evidence>
<dbReference type="AlphaFoldDB" id="A0AAU8MUK9"/>
<dbReference type="GO" id="GO:0016020">
    <property type="term" value="C:membrane"/>
    <property type="evidence" value="ECO:0007669"/>
    <property type="project" value="UniProtKB-SubCell"/>
</dbReference>
<dbReference type="RefSeq" id="WP_363798343.1">
    <property type="nucleotide sequence ID" value="NZ_CP159925.1"/>
</dbReference>
<sequence>MGIESDRSIKIAGQDHHWAAVPRVRWIGLLLLCAAYLKGGLQKAFDFQGAVAELEHFQLWPANGLTVAVIILNLGAAMLILIGWLRWLGALALAAFTLIATLVALRYWELPPGPMRQFATNSFFEHLGLIGAFILVAWHDLRERSQAPQTPHVLQSGQNSV</sequence>
<feature type="transmembrane region" description="Helical" evidence="5">
    <location>
        <begin position="123"/>
        <end position="141"/>
    </location>
</feature>
<evidence type="ECO:0000256" key="4">
    <source>
        <dbReference type="ARBA" id="ARBA00023136"/>
    </source>
</evidence>
<keyword evidence="3 5" id="KW-1133">Transmembrane helix</keyword>
<proteinExistence type="predicted"/>